<feature type="signal peptide" evidence="2">
    <location>
        <begin position="1"/>
        <end position="19"/>
    </location>
</feature>
<dbReference type="InterPro" id="IPR001677">
    <property type="entry name" value="TbpB_B_D"/>
</dbReference>
<reference evidence="4 5" key="1">
    <citation type="submission" date="2020-09" db="EMBL/GenBank/DDBJ databases">
        <title>Mannheimia bovis sp.nov., isolated from a cow.</title>
        <authorList>
            <person name="Li F."/>
        </authorList>
    </citation>
    <scope>NUCLEOTIDE SEQUENCE [LARGE SCALE GENOMIC DNA]</scope>
    <source>
        <strain evidence="4 5">ZY190616</strain>
    </source>
</reference>
<keyword evidence="1" id="KW-0175">Coiled coil</keyword>
<dbReference type="PROSITE" id="PS51257">
    <property type="entry name" value="PROKAR_LIPOPROTEIN"/>
    <property type="match status" value="1"/>
</dbReference>
<evidence type="ECO:0000313" key="4">
    <source>
        <dbReference type="EMBL" id="QNS15979.1"/>
    </source>
</evidence>
<protein>
    <submittedName>
        <fullName evidence="4">Transferrin-binding protein-like solute binding protein</fullName>
    </submittedName>
</protein>
<feature type="domain" description="Transferrin-binding protein B C-lobe/N-lobe beta-barrel" evidence="3">
    <location>
        <begin position="294"/>
        <end position="409"/>
    </location>
</feature>
<keyword evidence="2" id="KW-0732">Signal</keyword>
<feature type="chain" id="PRO_5028831739" evidence="2">
    <location>
        <begin position="20"/>
        <end position="411"/>
    </location>
</feature>
<sequence>MKKIILSTFAVLCALGMSACSSSSSSGGSNNKVDKQEYEILKSEVTDLNSTLSDLQSTLQRLQNRLASSQSVSKSEIEKLEAQLAEAKGNEAKTAELVQQLDEQLKNAIKAATEAGDARLAEALAKSQEEVAAIKKQADDAAKKANDAINNAQKAQEDAAKAQEDLNKAKADLEEAKSRAPISDKIFGGASGKMTAASGKLSGGVLVKDKDGTVSSIDAPDTREGISYITVIDDRGSAVDVGIDAVYTGWRNNLGGASRWDHSGATVRYGVYHHEGTEKGYVYSQGKATEVSNMPKEGIFTYLGNVGQVSHKYGSWGADSGSAYAKVNFADKTVRVELNTEFAATQNDRSVNAKVDAYTFDSKITENSISGVANENKEVKMQAGFFGDDAKYLSGIYQSDKVQGVFGVTKQ</sequence>
<evidence type="ECO:0000256" key="1">
    <source>
        <dbReference type="SAM" id="Coils"/>
    </source>
</evidence>
<dbReference type="InterPro" id="IPR011250">
    <property type="entry name" value="OMP/PagP_B-barrel"/>
</dbReference>
<keyword evidence="5" id="KW-1185">Reference proteome</keyword>
<feature type="coiled-coil region" evidence="1">
    <location>
        <begin position="38"/>
        <end position="179"/>
    </location>
</feature>
<dbReference type="SUPFAM" id="SSF56925">
    <property type="entry name" value="OMPA-like"/>
    <property type="match status" value="1"/>
</dbReference>
<evidence type="ECO:0000313" key="5">
    <source>
        <dbReference type="Proteomes" id="UP000576260"/>
    </source>
</evidence>
<evidence type="ECO:0000256" key="2">
    <source>
        <dbReference type="SAM" id="SignalP"/>
    </source>
</evidence>
<accession>A0A7H1C4S4</accession>
<dbReference type="Pfam" id="PF01298">
    <property type="entry name" value="TbpB_B_D"/>
    <property type="match status" value="1"/>
</dbReference>
<dbReference type="EMBL" id="CP061280">
    <property type="protein sequence ID" value="QNS15979.1"/>
    <property type="molecule type" value="Genomic_DNA"/>
</dbReference>
<dbReference type="AlphaFoldDB" id="A0A7H1C4S4"/>
<proteinExistence type="predicted"/>
<dbReference type="KEGG" id="mbos:ICJ55_04410"/>
<dbReference type="Gene3D" id="2.40.160.90">
    <property type="match status" value="1"/>
</dbReference>
<dbReference type="RefSeq" id="WP_188157476.1">
    <property type="nucleotide sequence ID" value="NZ_CP061280.1"/>
</dbReference>
<evidence type="ECO:0000259" key="3">
    <source>
        <dbReference type="Pfam" id="PF01298"/>
    </source>
</evidence>
<name>A0A7H1C4S4_9PAST</name>
<gene>
    <name evidence="4" type="ORF">ICJ55_04410</name>
</gene>
<dbReference type="Proteomes" id="UP000576260">
    <property type="component" value="Chromosome"/>
</dbReference>
<organism evidence="4 5">
    <name type="scientific">Mannheimia bovis</name>
    <dbReference type="NCBI Taxonomy" id="2770636"/>
    <lineage>
        <taxon>Bacteria</taxon>
        <taxon>Pseudomonadati</taxon>
        <taxon>Pseudomonadota</taxon>
        <taxon>Gammaproteobacteria</taxon>
        <taxon>Pasteurellales</taxon>
        <taxon>Pasteurellaceae</taxon>
        <taxon>Mannheimia</taxon>
    </lineage>
</organism>